<dbReference type="GO" id="GO:0051707">
    <property type="term" value="P:response to other organism"/>
    <property type="evidence" value="ECO:0007669"/>
    <property type="project" value="UniProtKB-ARBA"/>
</dbReference>
<evidence type="ECO:0000313" key="4">
    <source>
        <dbReference type="EMBL" id="MBA0730851.1"/>
    </source>
</evidence>
<name>A0A7J9B3E2_9ROSI</name>
<organism evidence="4 5">
    <name type="scientific">Gossypium laxum</name>
    <dbReference type="NCBI Taxonomy" id="34288"/>
    <lineage>
        <taxon>Eukaryota</taxon>
        <taxon>Viridiplantae</taxon>
        <taxon>Streptophyta</taxon>
        <taxon>Embryophyta</taxon>
        <taxon>Tracheophyta</taxon>
        <taxon>Spermatophyta</taxon>
        <taxon>Magnoliopsida</taxon>
        <taxon>eudicotyledons</taxon>
        <taxon>Gunneridae</taxon>
        <taxon>Pentapetalae</taxon>
        <taxon>rosids</taxon>
        <taxon>malvids</taxon>
        <taxon>Malvales</taxon>
        <taxon>Malvaceae</taxon>
        <taxon>Malvoideae</taxon>
        <taxon>Gossypium</taxon>
    </lineage>
</organism>
<dbReference type="PROSITE" id="PS50011">
    <property type="entry name" value="PROTEIN_KINASE_DOM"/>
    <property type="match status" value="1"/>
</dbReference>
<dbReference type="InterPro" id="IPR011009">
    <property type="entry name" value="Kinase-like_dom_sf"/>
</dbReference>
<proteinExistence type="predicted"/>
<dbReference type="Proteomes" id="UP000593574">
    <property type="component" value="Unassembled WGS sequence"/>
</dbReference>
<evidence type="ECO:0000313" key="5">
    <source>
        <dbReference type="Proteomes" id="UP000593574"/>
    </source>
</evidence>
<keyword evidence="5" id="KW-1185">Reference proteome</keyword>
<dbReference type="InterPro" id="IPR000719">
    <property type="entry name" value="Prot_kinase_dom"/>
</dbReference>
<reference evidence="4 5" key="1">
    <citation type="journal article" date="2019" name="Genome Biol. Evol.">
        <title>Insights into the evolution of the New World diploid cottons (Gossypium, subgenus Houzingenia) based on genome sequencing.</title>
        <authorList>
            <person name="Grover C.E."/>
            <person name="Arick M.A. 2nd"/>
            <person name="Thrash A."/>
            <person name="Conover J.L."/>
            <person name="Sanders W.S."/>
            <person name="Peterson D.G."/>
            <person name="Frelichowski J.E."/>
            <person name="Scheffler J.A."/>
            <person name="Scheffler B.E."/>
            <person name="Wendel J.F."/>
        </authorList>
    </citation>
    <scope>NUCLEOTIDE SEQUENCE [LARGE SCALE GENOMIC DNA]</scope>
    <source>
        <strain evidence="4">4</strain>
        <tissue evidence="4">Leaf</tissue>
    </source>
</reference>
<gene>
    <name evidence="4" type="ORF">Golax_023092</name>
</gene>
<dbReference type="Pfam" id="PF07714">
    <property type="entry name" value="PK_Tyr_Ser-Thr"/>
    <property type="match status" value="2"/>
</dbReference>
<dbReference type="InterPro" id="IPR050528">
    <property type="entry name" value="L-type_Lectin-RKs"/>
</dbReference>
<sequence>MSEISSLGRLRHRNLIQLLGWCRRRGDLLLVYDFMANGSLDKLLFDNPKTILNWDHRFRIVKGSTRVVGTLGYQAPELFKTGKATTSSDVYAFGALLLEVACERRPVEHKALPEEMVLVDWVWEKYRQDGFICSNDVPALRPSMRQIMLYLDGEAELPENLRPPAAFDGNAEEAPMLHDSLV</sequence>
<keyword evidence="1" id="KW-0547">Nucleotide-binding</keyword>
<dbReference type="PANTHER" id="PTHR27007">
    <property type="match status" value="1"/>
</dbReference>
<dbReference type="AlphaFoldDB" id="A0A7J9B3E2"/>
<protein>
    <recommendedName>
        <fullName evidence="3">Protein kinase domain-containing protein</fullName>
    </recommendedName>
</protein>
<accession>A0A7J9B3E2</accession>
<dbReference type="Gene3D" id="1.10.510.10">
    <property type="entry name" value="Transferase(Phosphotransferase) domain 1"/>
    <property type="match status" value="2"/>
</dbReference>
<keyword evidence="2" id="KW-0067">ATP-binding</keyword>
<dbReference type="InterPro" id="IPR001245">
    <property type="entry name" value="Ser-Thr/Tyr_kinase_cat_dom"/>
</dbReference>
<evidence type="ECO:0000256" key="1">
    <source>
        <dbReference type="ARBA" id="ARBA00022741"/>
    </source>
</evidence>
<comment type="caution">
    <text evidence="4">The sequence shown here is derived from an EMBL/GenBank/DDBJ whole genome shotgun (WGS) entry which is preliminary data.</text>
</comment>
<evidence type="ECO:0000259" key="3">
    <source>
        <dbReference type="PROSITE" id="PS50011"/>
    </source>
</evidence>
<feature type="domain" description="Protein kinase" evidence="3">
    <location>
        <begin position="1"/>
        <end position="182"/>
    </location>
</feature>
<dbReference type="SUPFAM" id="SSF56112">
    <property type="entry name" value="Protein kinase-like (PK-like)"/>
    <property type="match status" value="1"/>
</dbReference>
<dbReference type="GO" id="GO:0004672">
    <property type="term" value="F:protein kinase activity"/>
    <property type="evidence" value="ECO:0007669"/>
    <property type="project" value="InterPro"/>
</dbReference>
<dbReference type="GO" id="GO:0005524">
    <property type="term" value="F:ATP binding"/>
    <property type="evidence" value="ECO:0007669"/>
    <property type="project" value="UniProtKB-KW"/>
</dbReference>
<evidence type="ECO:0000256" key="2">
    <source>
        <dbReference type="ARBA" id="ARBA00022840"/>
    </source>
</evidence>
<dbReference type="EMBL" id="JABEZV010447762">
    <property type="protein sequence ID" value="MBA0730851.1"/>
    <property type="molecule type" value="Genomic_DNA"/>
</dbReference>